<accession>A0A1D7TL88</accession>
<dbReference type="AlphaFoldDB" id="A0A1D7TL88"/>
<reference evidence="2" key="1">
    <citation type="submission" date="2016-08" db="EMBL/GenBank/DDBJ databases">
        <title>Complete genome sequence of the organohalide-respiring Epsilonproteobacterium Sulfurospirillum halorespirans.</title>
        <authorList>
            <person name="Goris T."/>
            <person name="Zimmermann J."/>
            <person name="Schenz B."/>
            <person name="Lemos M."/>
            <person name="Hackermueller J."/>
            <person name="Diekert G."/>
        </authorList>
    </citation>
    <scope>NUCLEOTIDE SEQUENCE [LARGE SCALE GENOMIC DNA]</scope>
    <source>
        <strain>DSM 13726</strain>
        <strain evidence="2">PCE-M2</strain>
    </source>
</reference>
<dbReference type="Proteomes" id="UP000094609">
    <property type="component" value="Chromosome"/>
</dbReference>
<evidence type="ECO:0000313" key="1">
    <source>
        <dbReference type="EMBL" id="AOO65752.1"/>
    </source>
</evidence>
<protein>
    <recommendedName>
        <fullName evidence="3">Phage protein</fullName>
    </recommendedName>
</protein>
<evidence type="ECO:0008006" key="3">
    <source>
        <dbReference type="Google" id="ProtNLM"/>
    </source>
</evidence>
<dbReference type="PATRIC" id="fig|1193502.14.peg.2013"/>
<dbReference type="STRING" id="1193502.SHALO_1981"/>
<dbReference type="EMBL" id="CP017111">
    <property type="protein sequence ID" value="AOO65752.1"/>
    <property type="molecule type" value="Genomic_DNA"/>
</dbReference>
<dbReference type="RefSeq" id="WP_037959577.1">
    <property type="nucleotide sequence ID" value="NZ_CP017111.1"/>
</dbReference>
<evidence type="ECO:0000313" key="2">
    <source>
        <dbReference type="Proteomes" id="UP000094609"/>
    </source>
</evidence>
<dbReference type="KEGG" id="shal:SHALO_1981"/>
<sequence>MSKITISLGGKDFDIKLEGAFALQFEADFKEQFKGKSTIDPKELLYAYVGKCYDNFMLEEEVTKLLHQMDEI</sequence>
<name>A0A1D7TL88_9BACT</name>
<organism evidence="1 2">
    <name type="scientific">Sulfurospirillum halorespirans DSM 13726</name>
    <dbReference type="NCBI Taxonomy" id="1193502"/>
    <lineage>
        <taxon>Bacteria</taxon>
        <taxon>Pseudomonadati</taxon>
        <taxon>Campylobacterota</taxon>
        <taxon>Epsilonproteobacteria</taxon>
        <taxon>Campylobacterales</taxon>
        <taxon>Sulfurospirillaceae</taxon>
        <taxon>Sulfurospirillum</taxon>
    </lineage>
</organism>
<gene>
    <name evidence="1" type="ORF">SHALO_1981</name>
</gene>
<keyword evidence="2" id="KW-1185">Reference proteome</keyword>
<proteinExistence type="predicted"/>